<feature type="non-terminal residue" evidence="3">
    <location>
        <position position="1"/>
    </location>
</feature>
<dbReference type="InterPro" id="IPR046342">
    <property type="entry name" value="CBS_dom_sf"/>
</dbReference>
<dbReference type="InterPro" id="IPR000644">
    <property type="entry name" value="CBS_dom"/>
</dbReference>
<dbReference type="SUPFAM" id="SSF54631">
    <property type="entry name" value="CBS-domain pair"/>
    <property type="match status" value="1"/>
</dbReference>
<protein>
    <recommendedName>
        <fullName evidence="2">CBS domain-containing protein</fullName>
    </recommendedName>
</protein>
<evidence type="ECO:0000313" key="3">
    <source>
        <dbReference type="EMBL" id="KKN06075.1"/>
    </source>
</evidence>
<dbReference type="SMART" id="SM00116">
    <property type="entry name" value="CBS"/>
    <property type="match status" value="1"/>
</dbReference>
<dbReference type="Gene3D" id="3.10.580.10">
    <property type="entry name" value="CBS-domain"/>
    <property type="match status" value="1"/>
</dbReference>
<organism evidence="3">
    <name type="scientific">marine sediment metagenome</name>
    <dbReference type="NCBI Taxonomy" id="412755"/>
    <lineage>
        <taxon>unclassified sequences</taxon>
        <taxon>metagenomes</taxon>
        <taxon>ecological metagenomes</taxon>
    </lineage>
</organism>
<dbReference type="PROSITE" id="PS51371">
    <property type="entry name" value="CBS"/>
    <property type="match status" value="1"/>
</dbReference>
<comment type="caution">
    <text evidence="3">The sequence shown here is derived from an EMBL/GenBank/DDBJ whole genome shotgun (WGS) entry which is preliminary data.</text>
</comment>
<feature type="domain" description="CBS" evidence="2">
    <location>
        <begin position="31"/>
        <end position="89"/>
    </location>
</feature>
<dbReference type="PANTHER" id="PTHR43080:SF2">
    <property type="entry name" value="CBS DOMAIN-CONTAINING PROTEIN"/>
    <property type="match status" value="1"/>
</dbReference>
<name>A0A0F9MFB5_9ZZZZ</name>
<dbReference type="EMBL" id="LAZR01004731">
    <property type="protein sequence ID" value="KKN06075.1"/>
    <property type="molecule type" value="Genomic_DNA"/>
</dbReference>
<dbReference type="AlphaFoldDB" id="A0A0F9MFB5"/>
<gene>
    <name evidence="3" type="ORF">LCGC14_1080990</name>
</gene>
<accession>A0A0F9MFB5</accession>
<reference evidence="3" key="1">
    <citation type="journal article" date="2015" name="Nature">
        <title>Complex archaea that bridge the gap between prokaryotes and eukaryotes.</title>
        <authorList>
            <person name="Spang A."/>
            <person name="Saw J.H."/>
            <person name="Jorgensen S.L."/>
            <person name="Zaremba-Niedzwiedzka K."/>
            <person name="Martijn J."/>
            <person name="Lind A.E."/>
            <person name="van Eijk R."/>
            <person name="Schleper C."/>
            <person name="Guy L."/>
            <person name="Ettema T.J."/>
        </authorList>
    </citation>
    <scope>NUCLEOTIDE SEQUENCE</scope>
</reference>
<sequence length="98" mass="11108">VYEGIISERDIVYAFGETESERRILTVADIMVRSEKLIVAEPDDHSKHVLAVMIQKGIRHMPVIDSGRIIGVLSIRDLVRSCIMRVSAKAHFLSDYLK</sequence>
<dbReference type="PANTHER" id="PTHR43080">
    <property type="entry name" value="CBS DOMAIN-CONTAINING PROTEIN CBSX3, MITOCHONDRIAL"/>
    <property type="match status" value="1"/>
</dbReference>
<evidence type="ECO:0000256" key="1">
    <source>
        <dbReference type="ARBA" id="ARBA00023122"/>
    </source>
</evidence>
<dbReference type="InterPro" id="IPR051257">
    <property type="entry name" value="Diverse_CBS-Domain"/>
</dbReference>
<dbReference type="Pfam" id="PF00571">
    <property type="entry name" value="CBS"/>
    <property type="match status" value="1"/>
</dbReference>
<evidence type="ECO:0000259" key="2">
    <source>
        <dbReference type="PROSITE" id="PS51371"/>
    </source>
</evidence>
<proteinExistence type="predicted"/>
<keyword evidence="1" id="KW-0129">CBS domain</keyword>